<dbReference type="PANTHER" id="PTHR35526">
    <property type="entry name" value="ANTI-SIGMA-F FACTOR RSBW-RELATED"/>
    <property type="match status" value="1"/>
</dbReference>
<keyword evidence="4" id="KW-1185">Reference proteome</keyword>
<evidence type="ECO:0000313" key="4">
    <source>
        <dbReference type="Proteomes" id="UP001212498"/>
    </source>
</evidence>
<dbReference type="Proteomes" id="UP001212498">
    <property type="component" value="Unassembled WGS sequence"/>
</dbReference>
<evidence type="ECO:0000259" key="2">
    <source>
        <dbReference type="Pfam" id="PF13581"/>
    </source>
</evidence>
<dbReference type="InterPro" id="IPR003594">
    <property type="entry name" value="HATPase_dom"/>
</dbReference>
<keyword evidence="1" id="KW-0723">Serine/threonine-protein kinase</keyword>
<reference evidence="3 4" key="1">
    <citation type="submission" date="2022-11" db="EMBL/GenBank/DDBJ databases">
        <title>Nonomuraea corallina sp. nov., a new species of the genus Nonomuraea isolated from sea side sediment in Thai sea.</title>
        <authorList>
            <person name="Ngamcharungchit C."/>
            <person name="Matsumoto A."/>
            <person name="Suriyachadkun C."/>
            <person name="Panbangred W."/>
            <person name="Inahashi Y."/>
            <person name="Intra B."/>
        </authorList>
    </citation>
    <scope>NUCLEOTIDE SEQUENCE [LARGE SCALE GENOMIC DNA]</scope>
    <source>
        <strain evidence="3 4">DSM 43553</strain>
    </source>
</reference>
<accession>A0ABT4SW80</accession>
<dbReference type="Gene3D" id="3.30.565.10">
    <property type="entry name" value="Histidine kinase-like ATPase, C-terminal domain"/>
    <property type="match status" value="1"/>
</dbReference>
<proteinExistence type="predicted"/>
<dbReference type="Pfam" id="PF13581">
    <property type="entry name" value="HATPase_c_2"/>
    <property type="match status" value="1"/>
</dbReference>
<evidence type="ECO:0000313" key="3">
    <source>
        <dbReference type="EMBL" id="MDA0641513.1"/>
    </source>
</evidence>
<feature type="domain" description="Histidine kinase/HSP90-like ATPase" evidence="2">
    <location>
        <begin position="46"/>
        <end position="164"/>
    </location>
</feature>
<evidence type="ECO:0000256" key="1">
    <source>
        <dbReference type="ARBA" id="ARBA00022527"/>
    </source>
</evidence>
<gene>
    <name evidence="3" type="ORF">OUY24_12870</name>
</gene>
<keyword evidence="3" id="KW-0067">ATP-binding</keyword>
<keyword evidence="1" id="KW-0418">Kinase</keyword>
<dbReference type="InterPro" id="IPR036890">
    <property type="entry name" value="HATPase_C_sf"/>
</dbReference>
<dbReference type="InterPro" id="IPR050267">
    <property type="entry name" value="Anti-sigma-factor_SerPK"/>
</dbReference>
<dbReference type="GO" id="GO:0005524">
    <property type="term" value="F:ATP binding"/>
    <property type="evidence" value="ECO:0007669"/>
    <property type="project" value="UniProtKB-KW"/>
</dbReference>
<protein>
    <submittedName>
        <fullName evidence="3">ATP-binding protein</fullName>
    </submittedName>
</protein>
<comment type="caution">
    <text evidence="3">The sequence shown here is derived from an EMBL/GenBank/DDBJ whole genome shotgun (WGS) entry which is preliminary data.</text>
</comment>
<dbReference type="EMBL" id="JAPNUD010000025">
    <property type="protein sequence ID" value="MDA0641513.1"/>
    <property type="molecule type" value="Genomic_DNA"/>
</dbReference>
<dbReference type="PANTHER" id="PTHR35526:SF3">
    <property type="entry name" value="ANTI-SIGMA-F FACTOR RSBW"/>
    <property type="match status" value="1"/>
</dbReference>
<dbReference type="RefSeq" id="WP_271276358.1">
    <property type="nucleotide sequence ID" value="NZ_BAABFD010000008.1"/>
</dbReference>
<name>A0ABT4SW80_9ACTN</name>
<keyword evidence="1" id="KW-0808">Transferase</keyword>
<dbReference type="CDD" id="cd16936">
    <property type="entry name" value="HATPase_RsbW-like"/>
    <property type="match status" value="1"/>
</dbReference>
<keyword evidence="3" id="KW-0547">Nucleotide-binding</keyword>
<sequence length="167" mass="17751">MINVQSTTAAGQWTTFDWWPPVGWWPEAARDLLEPGPSASATFVLPPTASSVHCARSYAAGVLAAWGLSEPAENMELVVSELATNALRHGLRADDPCGLGPVHMSLVRRGRLVASAFADPGSSVPALRYSELLDTGGLGLHIVDSLSLRWGWSALSPHGKIVWAVLS</sequence>
<organism evidence="3 4">
    <name type="scientific">Nonomuraea ferruginea</name>
    <dbReference type="NCBI Taxonomy" id="46174"/>
    <lineage>
        <taxon>Bacteria</taxon>
        <taxon>Bacillati</taxon>
        <taxon>Actinomycetota</taxon>
        <taxon>Actinomycetes</taxon>
        <taxon>Streptosporangiales</taxon>
        <taxon>Streptosporangiaceae</taxon>
        <taxon>Nonomuraea</taxon>
    </lineage>
</organism>
<dbReference type="SUPFAM" id="SSF55874">
    <property type="entry name" value="ATPase domain of HSP90 chaperone/DNA topoisomerase II/histidine kinase"/>
    <property type="match status" value="1"/>
</dbReference>